<dbReference type="WBParaSite" id="ES5_v2.g13572.t1">
    <property type="protein sequence ID" value="ES5_v2.g13572.t1"/>
    <property type="gene ID" value="ES5_v2.g13572"/>
</dbReference>
<sequence length="150" mass="16230">MRGMMQQQQPSNFPQQMPPQQPGGVSFAPQIPSQSGQNFQPMAPQQQPGQGFTRGSLTPEQHQQFRFAQQQQSSETVRSYLKQAINNQPPPQRPQQEHNVPVVTVSQANNPFQGGPSSTQAEHGSTIFAPQSHGPSSNLNTSSNTGAPGS</sequence>
<name>A0AC34F8R1_9BILA</name>
<proteinExistence type="predicted"/>
<evidence type="ECO:0000313" key="2">
    <source>
        <dbReference type="WBParaSite" id="ES5_v2.g13572.t1"/>
    </source>
</evidence>
<reference evidence="2" key="1">
    <citation type="submission" date="2022-11" db="UniProtKB">
        <authorList>
            <consortium name="WormBaseParasite"/>
        </authorList>
    </citation>
    <scope>IDENTIFICATION</scope>
</reference>
<accession>A0AC34F8R1</accession>
<evidence type="ECO:0000313" key="1">
    <source>
        <dbReference type="Proteomes" id="UP000887579"/>
    </source>
</evidence>
<protein>
    <submittedName>
        <fullName evidence="2">Uncharacterized protein</fullName>
    </submittedName>
</protein>
<dbReference type="Proteomes" id="UP000887579">
    <property type="component" value="Unplaced"/>
</dbReference>
<organism evidence="1 2">
    <name type="scientific">Panagrolaimus sp. ES5</name>
    <dbReference type="NCBI Taxonomy" id="591445"/>
    <lineage>
        <taxon>Eukaryota</taxon>
        <taxon>Metazoa</taxon>
        <taxon>Ecdysozoa</taxon>
        <taxon>Nematoda</taxon>
        <taxon>Chromadorea</taxon>
        <taxon>Rhabditida</taxon>
        <taxon>Tylenchina</taxon>
        <taxon>Panagrolaimomorpha</taxon>
        <taxon>Panagrolaimoidea</taxon>
        <taxon>Panagrolaimidae</taxon>
        <taxon>Panagrolaimus</taxon>
    </lineage>
</organism>